<name>A0A1X0Q9A6_9MICR</name>
<evidence type="ECO:0000313" key="1">
    <source>
        <dbReference type="EMBL" id="ORD96348.1"/>
    </source>
</evidence>
<evidence type="ECO:0000313" key="2">
    <source>
        <dbReference type="Proteomes" id="UP000192501"/>
    </source>
</evidence>
<accession>A0A1X0Q9A6</accession>
<dbReference type="VEuPathDB" id="MicrosporidiaDB:A0H76_471"/>
<gene>
    <name evidence="1" type="ORF">A0H76_471</name>
</gene>
<proteinExistence type="predicted"/>
<comment type="caution">
    <text evidence="1">The sequence shown here is derived from an EMBL/GenBank/DDBJ whole genome shotgun (WGS) entry which is preliminary data.</text>
</comment>
<protein>
    <submittedName>
        <fullName evidence="1">Uncharacterized protein</fullName>
    </submittedName>
</protein>
<dbReference type="AlphaFoldDB" id="A0A1X0Q9A6"/>
<sequence>MLNFLVGIFYMGRFIEELYLKRKISLLIKILKITMYSYDLLKNFQMHYIKLKLVKIIFL</sequence>
<reference evidence="1 2" key="1">
    <citation type="journal article" date="2017" name="Environ. Microbiol.">
        <title>Decay of the glycolytic pathway and adaptation to intranuclear parasitism within Enterocytozoonidae microsporidia.</title>
        <authorList>
            <person name="Wiredu Boakye D."/>
            <person name="Jaroenlak P."/>
            <person name="Prachumwat A."/>
            <person name="Williams T.A."/>
            <person name="Bateman K.S."/>
            <person name="Itsathitphaisarn O."/>
            <person name="Sritunyalucksana K."/>
            <person name="Paszkiewicz K.H."/>
            <person name="Moore K.A."/>
            <person name="Stentiford G.D."/>
            <person name="Williams B.A."/>
        </authorList>
    </citation>
    <scope>NUCLEOTIDE SEQUENCE [LARGE SCALE GENOMIC DNA]</scope>
    <source>
        <strain evidence="2">canceri</strain>
    </source>
</reference>
<dbReference type="Proteomes" id="UP000192501">
    <property type="component" value="Unassembled WGS sequence"/>
</dbReference>
<organism evidence="1 2">
    <name type="scientific">Hepatospora eriocheir</name>
    <dbReference type="NCBI Taxonomy" id="1081669"/>
    <lineage>
        <taxon>Eukaryota</taxon>
        <taxon>Fungi</taxon>
        <taxon>Fungi incertae sedis</taxon>
        <taxon>Microsporidia</taxon>
        <taxon>Hepatosporidae</taxon>
        <taxon>Hepatospora</taxon>
    </lineage>
</organism>
<dbReference type="EMBL" id="LTAI01001150">
    <property type="protein sequence ID" value="ORD96348.1"/>
    <property type="molecule type" value="Genomic_DNA"/>
</dbReference>